<protein>
    <submittedName>
        <fullName evidence="1">Uncharacterized protein</fullName>
    </submittedName>
</protein>
<dbReference type="AlphaFoldDB" id="A4ILK4"/>
<name>A4ILK4_GEOTN</name>
<dbReference type="EMBL" id="CP000557">
    <property type="protein sequence ID" value="ABO66208.1"/>
    <property type="molecule type" value="Genomic_DNA"/>
</dbReference>
<dbReference type="Proteomes" id="UP000001578">
    <property type="component" value="Chromosome"/>
</dbReference>
<proteinExistence type="predicted"/>
<organism evidence="1 2">
    <name type="scientific">Geobacillus thermodenitrificans (strain NG80-2)</name>
    <dbReference type="NCBI Taxonomy" id="420246"/>
    <lineage>
        <taxon>Bacteria</taxon>
        <taxon>Bacillati</taxon>
        <taxon>Bacillota</taxon>
        <taxon>Bacilli</taxon>
        <taxon>Bacillales</taxon>
        <taxon>Anoxybacillaceae</taxon>
        <taxon>Geobacillus</taxon>
    </lineage>
</organism>
<reference evidence="1 2" key="1">
    <citation type="journal article" date="2007" name="Proc. Natl. Acad. Sci. U.S.A.">
        <title>Genome and proteome of long-chain alkane degrading Geobacillus thermodenitrificans NG80-2 isolated from a deep-subsurface oil reservoir.</title>
        <authorList>
            <person name="Feng L."/>
            <person name="Wang W."/>
            <person name="Cheng J."/>
            <person name="Ren Y."/>
            <person name="Zhao G."/>
            <person name="Gao C."/>
            <person name="Tang Y."/>
            <person name="Liu X."/>
            <person name="Han W."/>
            <person name="Peng X."/>
            <person name="Liu R."/>
            <person name="Wang L."/>
        </authorList>
    </citation>
    <scope>NUCLEOTIDE SEQUENCE [LARGE SCALE GENOMIC DNA]</scope>
    <source>
        <strain evidence="1 2">NG80-2</strain>
    </source>
</reference>
<dbReference type="HOGENOM" id="CLU_2382043_0_0_9"/>
<gene>
    <name evidence="1" type="ordered locus">GTNG_0830</name>
</gene>
<sequence length="94" mass="11254">MKKWRLNGAILLLISPFGSWKSKNRRRKRKQKRKRRHDEEAVCQLLLQRDKGKRRAPVPALFFHLRSWATSVYELIERGKAATTIVRCDLTYFE</sequence>
<evidence type="ECO:0000313" key="1">
    <source>
        <dbReference type="EMBL" id="ABO66208.1"/>
    </source>
</evidence>
<accession>A4ILK4</accession>
<evidence type="ECO:0000313" key="2">
    <source>
        <dbReference type="Proteomes" id="UP000001578"/>
    </source>
</evidence>
<dbReference type="KEGG" id="gtn:GTNG_0830"/>